<dbReference type="PANTHER" id="PTHR20859:SF90">
    <property type="entry name" value="INTERLEUKIN-10 RECEPTOR SUBUNIT ALPHA"/>
    <property type="match status" value="1"/>
</dbReference>
<proteinExistence type="predicted"/>
<protein>
    <submittedName>
        <fullName evidence="4">I10R1 protein</fullName>
    </submittedName>
</protein>
<dbReference type="PROSITE" id="PS50853">
    <property type="entry name" value="FN3"/>
    <property type="match status" value="1"/>
</dbReference>
<dbReference type="GO" id="GO:0004896">
    <property type="term" value="F:cytokine receptor activity"/>
    <property type="evidence" value="ECO:0007669"/>
    <property type="project" value="TreeGrafter"/>
</dbReference>
<feature type="region of interest" description="Disordered" evidence="1">
    <location>
        <begin position="1"/>
        <end position="20"/>
    </location>
</feature>
<feature type="compositionally biased region" description="Low complexity" evidence="1">
    <location>
        <begin position="360"/>
        <end position="373"/>
    </location>
</feature>
<evidence type="ECO:0000259" key="3">
    <source>
        <dbReference type="PROSITE" id="PS50853"/>
    </source>
</evidence>
<dbReference type="FunFam" id="2.60.40.10:FF:002863">
    <property type="entry name" value="Uncharacterized protein"/>
    <property type="match status" value="1"/>
</dbReference>
<feature type="transmembrane region" description="Helical" evidence="2">
    <location>
        <begin position="234"/>
        <end position="257"/>
    </location>
</feature>
<dbReference type="InterPro" id="IPR013783">
    <property type="entry name" value="Ig-like_fold"/>
</dbReference>
<feature type="region of interest" description="Disordered" evidence="1">
    <location>
        <begin position="447"/>
        <end position="475"/>
    </location>
</feature>
<dbReference type="InterPro" id="IPR015373">
    <property type="entry name" value="Interferon/interleukin_rcp_dom"/>
</dbReference>
<keyword evidence="2" id="KW-1133">Transmembrane helix</keyword>
<name>A0A7L0TBE1_PODPO</name>
<dbReference type="SUPFAM" id="SSF49265">
    <property type="entry name" value="Fibronectin type III"/>
    <property type="match status" value="2"/>
</dbReference>
<dbReference type="InterPro" id="IPR003961">
    <property type="entry name" value="FN3_dom"/>
</dbReference>
<evidence type="ECO:0000313" key="4">
    <source>
        <dbReference type="EMBL" id="NXL51072.1"/>
    </source>
</evidence>
<dbReference type="EMBL" id="VXAO01001173">
    <property type="protein sequence ID" value="NXL51072.1"/>
    <property type="molecule type" value="Genomic_DNA"/>
</dbReference>
<dbReference type="GO" id="GO:0005886">
    <property type="term" value="C:plasma membrane"/>
    <property type="evidence" value="ECO:0007669"/>
    <property type="project" value="TreeGrafter"/>
</dbReference>
<dbReference type="Pfam" id="PF01108">
    <property type="entry name" value="Tissue_fac"/>
    <property type="match status" value="1"/>
</dbReference>
<dbReference type="Pfam" id="PF09294">
    <property type="entry name" value="Interfer-bind"/>
    <property type="match status" value="1"/>
</dbReference>
<dbReference type="InterPro" id="IPR036116">
    <property type="entry name" value="FN3_sf"/>
</dbReference>
<accession>A0A7L0TBE1</accession>
<evidence type="ECO:0000256" key="2">
    <source>
        <dbReference type="SAM" id="Phobius"/>
    </source>
</evidence>
<organism evidence="4 5">
    <name type="scientific">Podilymbus podiceps</name>
    <name type="common">Pied-billed grebe</name>
    <dbReference type="NCBI Taxonomy" id="9252"/>
    <lineage>
        <taxon>Eukaryota</taxon>
        <taxon>Metazoa</taxon>
        <taxon>Chordata</taxon>
        <taxon>Craniata</taxon>
        <taxon>Vertebrata</taxon>
        <taxon>Euteleostomi</taxon>
        <taxon>Archelosauria</taxon>
        <taxon>Archosauria</taxon>
        <taxon>Dinosauria</taxon>
        <taxon>Saurischia</taxon>
        <taxon>Theropoda</taxon>
        <taxon>Coelurosauria</taxon>
        <taxon>Aves</taxon>
        <taxon>Neognathae</taxon>
        <taxon>Neoaves</taxon>
        <taxon>Mirandornithes</taxon>
        <taxon>Podicipediformes</taxon>
        <taxon>Podicipedidae</taxon>
        <taxon>Podilymbus</taxon>
    </lineage>
</organism>
<evidence type="ECO:0000313" key="5">
    <source>
        <dbReference type="Proteomes" id="UP000555275"/>
    </source>
</evidence>
<feature type="region of interest" description="Disordered" evidence="1">
    <location>
        <begin position="300"/>
        <end position="323"/>
    </location>
</feature>
<dbReference type="PANTHER" id="PTHR20859">
    <property type="entry name" value="INTERFERON/INTERLEUKIN RECEPTOR"/>
    <property type="match status" value="1"/>
</dbReference>
<dbReference type="CDD" id="cd00063">
    <property type="entry name" value="FN3"/>
    <property type="match status" value="1"/>
</dbReference>
<evidence type="ECO:0000256" key="1">
    <source>
        <dbReference type="SAM" id="MobiDB-lite"/>
    </source>
</evidence>
<dbReference type="InterPro" id="IPR050650">
    <property type="entry name" value="Type-II_Cytokine-TF_Rcpt"/>
</dbReference>
<reference evidence="4 5" key="1">
    <citation type="submission" date="2019-09" db="EMBL/GenBank/DDBJ databases">
        <title>Bird 10,000 Genomes (B10K) Project - Family phase.</title>
        <authorList>
            <person name="Zhang G."/>
        </authorList>
    </citation>
    <scope>NUCLEOTIDE SEQUENCE [LARGE SCALE GENOMIC DNA]</scope>
    <source>
        <strain evidence="4">B10K-DU-009-04</strain>
        <tissue evidence="4">Mixed tissue sample</tissue>
    </source>
</reference>
<keyword evidence="5" id="KW-1185">Reference proteome</keyword>
<keyword evidence="2" id="KW-0472">Membrane</keyword>
<feature type="region of interest" description="Disordered" evidence="1">
    <location>
        <begin position="360"/>
        <end position="414"/>
    </location>
</feature>
<dbReference type="Gene3D" id="2.60.40.10">
    <property type="entry name" value="Immunoglobulins"/>
    <property type="match status" value="2"/>
</dbReference>
<sequence>ASRRAEGTQPRLTLASGPAGETLASPRHVHFAAEIAHHLLRWEPGHSPPADVRYEVEYTVYGTNVSWIAIPNCLKISGHSCDLTYYTLDPALRYYARVRAVSENQVSMWTRTNAFSVQEASLSLSGQSLSVTGNSIHVQLQLVLRVGNLTVKYDDIQKHARRYWVYVRRAQDDRTYKVVETSPEFSISNLFWETEYCVSVEPDVATRHVRATRTPEQCVTIGERDRNAELVPSIVSSSVVVVLLLGLLGALLVCTYVRKPVRPPSVLKTFMKQSSLWLEQEASSSGGPDADAVQQLFLCQKEPPPDSGPDGSTGRAPLPPEKGCRLPAWPEDWVCLLGPGAMGSRDSSCTSTDSGISLHTFSSSSSSELSCSSGPEPQGYKRQLPAGYDSSMGSESSRPPPGGSAGSGTASAVEARQPCGGELGLCPAAGQDSQQALAFRGYLQQSHGAVEPGRQPAEGLPVSGRAGPPQRPGSTEVALDIECSELAVAKGYLKQSSPEHPRSHVQDLAGSGAPWQPPAWDFSSPLGLPAPALLSYGAPGAPLASKADPELLKAPFDPSAFDTDLLGTLPLVSSLSTNEWLTLPIDPLSLLSGDSKDSRL</sequence>
<feature type="non-terminal residue" evidence="4">
    <location>
        <position position="1"/>
    </location>
</feature>
<feature type="non-terminal residue" evidence="4">
    <location>
        <position position="600"/>
    </location>
</feature>
<keyword evidence="2" id="KW-0812">Transmembrane</keyword>
<comment type="caution">
    <text evidence="4">The sequence shown here is derived from an EMBL/GenBank/DDBJ whole genome shotgun (WGS) entry which is preliminary data.</text>
</comment>
<dbReference type="AlphaFoldDB" id="A0A7L0TBE1"/>
<feature type="domain" description="Fibronectin type-III" evidence="3">
    <location>
        <begin position="25"/>
        <end position="120"/>
    </location>
</feature>
<gene>
    <name evidence="4" type="primary">Il10ra</name>
    <name evidence="4" type="ORF">PODPOD_R05086</name>
</gene>
<dbReference type="Proteomes" id="UP000555275">
    <property type="component" value="Unassembled WGS sequence"/>
</dbReference>
<dbReference type="OrthoDB" id="9886749at2759"/>